<evidence type="ECO:0000256" key="3">
    <source>
        <dbReference type="SAM" id="MobiDB-lite"/>
    </source>
</evidence>
<evidence type="ECO:0000256" key="1">
    <source>
        <dbReference type="ARBA" id="ARBA00004123"/>
    </source>
</evidence>
<dbReference type="Proteomes" id="UP000054107">
    <property type="component" value="Unassembled WGS sequence"/>
</dbReference>
<dbReference type="AlphaFoldDB" id="A0A0B7NJC6"/>
<dbReference type="GO" id="GO:0005634">
    <property type="term" value="C:nucleus"/>
    <property type="evidence" value="ECO:0007669"/>
    <property type="project" value="UniProtKB-SubCell"/>
</dbReference>
<comment type="subcellular location">
    <subcellularLocation>
        <location evidence="1">Nucleus</location>
    </subcellularLocation>
</comment>
<evidence type="ECO:0000313" key="6">
    <source>
        <dbReference type="Proteomes" id="UP000054107"/>
    </source>
</evidence>
<protein>
    <recommendedName>
        <fullName evidence="4">Tudor domain-containing protein</fullName>
    </recommendedName>
</protein>
<dbReference type="OrthoDB" id="79171at2759"/>
<dbReference type="STRING" id="35722.A0A0B7NJC6"/>
<name>A0A0B7NJC6_9FUNG</name>
<evidence type="ECO:0000259" key="4">
    <source>
        <dbReference type="PROSITE" id="PS50304"/>
    </source>
</evidence>
<reference evidence="5 6" key="1">
    <citation type="submission" date="2014-09" db="EMBL/GenBank/DDBJ databases">
        <authorList>
            <person name="Ellenberger Sabrina"/>
        </authorList>
    </citation>
    <scope>NUCLEOTIDE SEQUENCE [LARGE SCALE GENOMIC DNA]</scope>
    <source>
        <strain evidence="5 6">CBS 412.66</strain>
    </source>
</reference>
<feature type="compositionally biased region" description="Low complexity" evidence="3">
    <location>
        <begin position="153"/>
        <end position="172"/>
    </location>
</feature>
<dbReference type="Gene3D" id="2.30.30.140">
    <property type="match status" value="1"/>
</dbReference>
<dbReference type="SUPFAM" id="SSF63748">
    <property type="entry name" value="Tudor/PWWP/MBT"/>
    <property type="match status" value="1"/>
</dbReference>
<dbReference type="SMART" id="SM00333">
    <property type="entry name" value="TUDOR"/>
    <property type="match status" value="1"/>
</dbReference>
<gene>
    <name evidence="5" type="primary">PARPA_11799.1 scaffold 44586</name>
</gene>
<evidence type="ECO:0000256" key="2">
    <source>
        <dbReference type="ARBA" id="ARBA00023242"/>
    </source>
</evidence>
<dbReference type="EMBL" id="LN733683">
    <property type="protein sequence ID" value="CEP17502.1"/>
    <property type="molecule type" value="Genomic_DNA"/>
</dbReference>
<feature type="region of interest" description="Disordered" evidence="3">
    <location>
        <begin position="45"/>
        <end position="73"/>
    </location>
</feature>
<feature type="region of interest" description="Disordered" evidence="3">
    <location>
        <begin position="134"/>
        <end position="180"/>
    </location>
</feature>
<proteinExistence type="predicted"/>
<dbReference type="PANTHER" id="PTHR46297">
    <property type="entry name" value="ZINC FINGER CCCH-TYPE WITH G PATCH DOMAIN-CONTAINING PROTEIN"/>
    <property type="match status" value="1"/>
</dbReference>
<dbReference type="InterPro" id="IPR002999">
    <property type="entry name" value="Tudor"/>
</dbReference>
<dbReference type="CDD" id="cd21182">
    <property type="entry name" value="Tudor_SMN_SPF30-like"/>
    <property type="match status" value="1"/>
</dbReference>
<feature type="domain" description="Tudor" evidence="4">
    <location>
        <begin position="77"/>
        <end position="137"/>
    </location>
</feature>
<feature type="compositionally biased region" description="Polar residues" evidence="3">
    <location>
        <begin position="60"/>
        <end position="73"/>
    </location>
</feature>
<feature type="region of interest" description="Disordered" evidence="3">
    <location>
        <begin position="201"/>
        <end position="250"/>
    </location>
</feature>
<evidence type="ECO:0000313" key="5">
    <source>
        <dbReference type="EMBL" id="CEP17502.1"/>
    </source>
</evidence>
<keyword evidence="2" id="KW-0539">Nucleus</keyword>
<keyword evidence="6" id="KW-1185">Reference proteome</keyword>
<organism evidence="5 6">
    <name type="scientific">Parasitella parasitica</name>
    <dbReference type="NCBI Taxonomy" id="35722"/>
    <lineage>
        <taxon>Eukaryota</taxon>
        <taxon>Fungi</taxon>
        <taxon>Fungi incertae sedis</taxon>
        <taxon>Mucoromycota</taxon>
        <taxon>Mucoromycotina</taxon>
        <taxon>Mucoromycetes</taxon>
        <taxon>Mucorales</taxon>
        <taxon>Mucorineae</taxon>
        <taxon>Mucoraceae</taxon>
        <taxon>Parasitella</taxon>
    </lineage>
</organism>
<sequence length="250" mass="27410">MSAEEIESYKFQLEQVELALQSDPENEELKKLQHDLQELITMFEAVAEPTSPKRKETHTHQQPPSNNATTTALKTHEFSVDQEVMARWSGDGEFYKATITAIGGADQVFSVKFKGYSEAEFVRAEDIKPIQSKKRTGVFENVGEPKKKKKDTTALSTSSSSATAGASTAAPTGMKKKKAAEFENKKNAWLNFATGGSKKKKATPVINKKSIFKTPDNPEGKVGVIGSGKGMTSFQQRGKHIYAPSTTTDE</sequence>
<accession>A0A0B7NJC6</accession>
<dbReference type="PROSITE" id="PS50304">
    <property type="entry name" value="TUDOR"/>
    <property type="match status" value="1"/>
</dbReference>